<keyword evidence="4" id="KW-0053">Apoptosis</keyword>
<dbReference type="SMART" id="SM00337">
    <property type="entry name" value="BCL"/>
    <property type="match status" value="1"/>
</dbReference>
<evidence type="ECO:0000256" key="5">
    <source>
        <dbReference type="ARBA" id="ARBA00022989"/>
    </source>
</evidence>
<feature type="domain" description="Bcl-2 Bcl-2 homology region 1-3" evidence="7">
    <location>
        <begin position="75"/>
        <end position="173"/>
    </location>
</feature>
<dbReference type="PANTHER" id="PTHR11256:SF47">
    <property type="entry name" value="BCL-2-LIKE PROTEIN 10"/>
    <property type="match status" value="1"/>
</dbReference>
<comment type="caution">
    <text evidence="8">The sequence shown here is derived from an EMBL/GenBank/DDBJ whole genome shotgun (WGS) entry which is preliminary data.</text>
</comment>
<accession>A0A9W9YIY1</accession>
<dbReference type="GO" id="GO:0008630">
    <property type="term" value="P:intrinsic apoptotic signaling pathway in response to DNA damage"/>
    <property type="evidence" value="ECO:0007669"/>
    <property type="project" value="TreeGrafter"/>
</dbReference>
<dbReference type="PROSITE" id="PS01258">
    <property type="entry name" value="BH2"/>
    <property type="match status" value="1"/>
</dbReference>
<evidence type="ECO:0000256" key="2">
    <source>
        <dbReference type="ARBA" id="ARBA00009458"/>
    </source>
</evidence>
<dbReference type="InterPro" id="IPR002475">
    <property type="entry name" value="Bcl2-like"/>
</dbReference>
<dbReference type="GO" id="GO:0097192">
    <property type="term" value="P:extrinsic apoptotic signaling pathway in absence of ligand"/>
    <property type="evidence" value="ECO:0007669"/>
    <property type="project" value="TreeGrafter"/>
</dbReference>
<keyword evidence="6" id="KW-0472">Membrane</keyword>
<protein>
    <recommendedName>
        <fullName evidence="7">Bcl-2 Bcl-2 homology region 1-3 domain-containing protein</fullName>
    </recommendedName>
</protein>
<dbReference type="AlphaFoldDB" id="A0A9W9YIY1"/>
<sequence>MAGATAALNNEDLSPTLNTSEMSRYDKDIIEEGLSLTLDYISYRLRSKFEQSRLKGLPRQFLIPQTPTNTSTSTLRKLATLMEAEHPDLFESLCTTLGITPVTAYPTFVGVAQEIFQAGTNWGRIVALFTFGGVVAHHFVETQRPEMVQRIVEWIASFIADNLLTWIRENGGWVGFVAHFSESSQSQTMWKSLFTVGSICAAGLTLLALNK</sequence>
<evidence type="ECO:0000313" key="9">
    <source>
        <dbReference type="Proteomes" id="UP001163046"/>
    </source>
</evidence>
<dbReference type="InterPro" id="IPR020726">
    <property type="entry name" value="Bcl2_BH2_motif_CS"/>
</dbReference>
<dbReference type="InterPro" id="IPR046371">
    <property type="entry name" value="Bcl-2_BH1-3"/>
</dbReference>
<dbReference type="GO" id="GO:0051400">
    <property type="term" value="F:BH domain binding"/>
    <property type="evidence" value="ECO:0007669"/>
    <property type="project" value="TreeGrafter"/>
</dbReference>
<proteinExistence type="inferred from homology"/>
<keyword evidence="9" id="KW-1185">Reference proteome</keyword>
<dbReference type="OrthoDB" id="6021377at2759"/>
<dbReference type="GO" id="GO:0005741">
    <property type="term" value="C:mitochondrial outer membrane"/>
    <property type="evidence" value="ECO:0007669"/>
    <property type="project" value="TreeGrafter"/>
</dbReference>
<keyword evidence="5" id="KW-1133">Transmembrane helix</keyword>
<comment type="subcellular location">
    <subcellularLocation>
        <location evidence="1">Endomembrane system</location>
    </subcellularLocation>
</comment>
<keyword evidence="3" id="KW-0812">Transmembrane</keyword>
<reference evidence="8" key="1">
    <citation type="submission" date="2023-01" db="EMBL/GenBank/DDBJ databases">
        <title>Genome assembly of the deep-sea coral Lophelia pertusa.</title>
        <authorList>
            <person name="Herrera S."/>
            <person name="Cordes E."/>
        </authorList>
    </citation>
    <scope>NUCLEOTIDE SEQUENCE</scope>
    <source>
        <strain evidence="8">USNM1676648</strain>
        <tissue evidence="8">Polyp</tissue>
    </source>
</reference>
<evidence type="ECO:0000256" key="6">
    <source>
        <dbReference type="ARBA" id="ARBA00023136"/>
    </source>
</evidence>
<dbReference type="GO" id="GO:0042981">
    <property type="term" value="P:regulation of apoptotic process"/>
    <property type="evidence" value="ECO:0007669"/>
    <property type="project" value="InterPro"/>
</dbReference>
<gene>
    <name evidence="8" type="ORF">OS493_033129</name>
</gene>
<dbReference type="Gene3D" id="1.10.437.10">
    <property type="entry name" value="Blc2-like"/>
    <property type="match status" value="1"/>
</dbReference>
<dbReference type="InterPro" id="IPR036834">
    <property type="entry name" value="Bcl-2-like_sf"/>
</dbReference>
<evidence type="ECO:0000256" key="1">
    <source>
        <dbReference type="ARBA" id="ARBA00004308"/>
    </source>
</evidence>
<evidence type="ECO:0000256" key="4">
    <source>
        <dbReference type="ARBA" id="ARBA00022703"/>
    </source>
</evidence>
<dbReference type="InterPro" id="IPR026298">
    <property type="entry name" value="Bcl-2_fam"/>
</dbReference>
<dbReference type="PROSITE" id="PS50062">
    <property type="entry name" value="BCL2_FAMILY"/>
    <property type="match status" value="1"/>
</dbReference>
<dbReference type="Proteomes" id="UP001163046">
    <property type="component" value="Unassembled WGS sequence"/>
</dbReference>
<dbReference type="PRINTS" id="PR01862">
    <property type="entry name" value="BCL2FAMILY"/>
</dbReference>
<evidence type="ECO:0000256" key="3">
    <source>
        <dbReference type="ARBA" id="ARBA00022692"/>
    </source>
</evidence>
<evidence type="ECO:0000313" key="8">
    <source>
        <dbReference type="EMBL" id="KAJ7352866.1"/>
    </source>
</evidence>
<dbReference type="PANTHER" id="PTHR11256">
    <property type="entry name" value="BCL-2 RELATED"/>
    <property type="match status" value="1"/>
</dbReference>
<dbReference type="Pfam" id="PF00452">
    <property type="entry name" value="Bcl-2"/>
    <property type="match status" value="1"/>
</dbReference>
<dbReference type="GO" id="GO:0001836">
    <property type="term" value="P:release of cytochrome c from mitochondria"/>
    <property type="evidence" value="ECO:0007669"/>
    <property type="project" value="TreeGrafter"/>
</dbReference>
<evidence type="ECO:0000259" key="7">
    <source>
        <dbReference type="SMART" id="SM00337"/>
    </source>
</evidence>
<dbReference type="EMBL" id="MU827344">
    <property type="protein sequence ID" value="KAJ7352866.1"/>
    <property type="molecule type" value="Genomic_DNA"/>
</dbReference>
<dbReference type="SUPFAM" id="SSF56854">
    <property type="entry name" value="Bcl-2 inhibitors of programmed cell death"/>
    <property type="match status" value="1"/>
</dbReference>
<name>A0A9W9YIY1_9CNID</name>
<organism evidence="8 9">
    <name type="scientific">Desmophyllum pertusum</name>
    <dbReference type="NCBI Taxonomy" id="174260"/>
    <lineage>
        <taxon>Eukaryota</taxon>
        <taxon>Metazoa</taxon>
        <taxon>Cnidaria</taxon>
        <taxon>Anthozoa</taxon>
        <taxon>Hexacorallia</taxon>
        <taxon>Scleractinia</taxon>
        <taxon>Caryophylliina</taxon>
        <taxon>Caryophylliidae</taxon>
        <taxon>Desmophyllum</taxon>
    </lineage>
</organism>
<dbReference type="GO" id="GO:0012505">
    <property type="term" value="C:endomembrane system"/>
    <property type="evidence" value="ECO:0007669"/>
    <property type="project" value="UniProtKB-SubCell"/>
</dbReference>
<comment type="similarity">
    <text evidence="2">Belongs to the Bcl-2 family.</text>
</comment>
<dbReference type="CDD" id="cd06845">
    <property type="entry name" value="Bcl-2_like"/>
    <property type="match status" value="1"/>
</dbReference>